<dbReference type="EMBL" id="CAJVQA010012805">
    <property type="protein sequence ID" value="CAG8719633.1"/>
    <property type="molecule type" value="Genomic_DNA"/>
</dbReference>
<proteinExistence type="predicted"/>
<dbReference type="Proteomes" id="UP000789759">
    <property type="component" value="Unassembled WGS sequence"/>
</dbReference>
<sequence length="171" mass="19725">YISINKDSDNLTDLSDESFDLLIDSAILSKTSNLCLSLKVKFMFDSNNFNIFYSNLIQYVCNCMNDNNIKRSGIEISYKVNGHGQAIALKDSSDYDKSIENNDSDEEITRVKSKQVKHNHVLKETSLASDKIKLAKIILQLRIKYQYNIHYTPCYIEEDKYLQLIPVCLHL</sequence>
<keyword evidence="2" id="KW-1185">Reference proteome</keyword>
<feature type="non-terminal residue" evidence="1">
    <location>
        <position position="171"/>
    </location>
</feature>
<name>A0A9N9I461_9GLOM</name>
<dbReference type="OrthoDB" id="2366411at2759"/>
<evidence type="ECO:0000313" key="1">
    <source>
        <dbReference type="EMBL" id="CAG8719633.1"/>
    </source>
</evidence>
<organism evidence="1 2">
    <name type="scientific">Cetraspora pellucida</name>
    <dbReference type="NCBI Taxonomy" id="1433469"/>
    <lineage>
        <taxon>Eukaryota</taxon>
        <taxon>Fungi</taxon>
        <taxon>Fungi incertae sedis</taxon>
        <taxon>Mucoromycota</taxon>
        <taxon>Glomeromycotina</taxon>
        <taxon>Glomeromycetes</taxon>
        <taxon>Diversisporales</taxon>
        <taxon>Gigasporaceae</taxon>
        <taxon>Cetraspora</taxon>
    </lineage>
</organism>
<gene>
    <name evidence="1" type="ORF">CPELLU_LOCUS12818</name>
</gene>
<accession>A0A9N9I461</accession>
<comment type="caution">
    <text evidence="1">The sequence shown here is derived from an EMBL/GenBank/DDBJ whole genome shotgun (WGS) entry which is preliminary data.</text>
</comment>
<dbReference type="AlphaFoldDB" id="A0A9N9I461"/>
<evidence type="ECO:0000313" key="2">
    <source>
        <dbReference type="Proteomes" id="UP000789759"/>
    </source>
</evidence>
<reference evidence="1" key="1">
    <citation type="submission" date="2021-06" db="EMBL/GenBank/DDBJ databases">
        <authorList>
            <person name="Kallberg Y."/>
            <person name="Tangrot J."/>
            <person name="Rosling A."/>
        </authorList>
    </citation>
    <scope>NUCLEOTIDE SEQUENCE</scope>
    <source>
        <strain evidence="1">FL966</strain>
    </source>
</reference>
<protein>
    <submittedName>
        <fullName evidence="1">16203_t:CDS:1</fullName>
    </submittedName>
</protein>